<dbReference type="NCBIfam" id="TIGR02887">
    <property type="entry name" value="spore_ger_x_C"/>
    <property type="match status" value="1"/>
</dbReference>
<evidence type="ECO:0000256" key="2">
    <source>
        <dbReference type="ARBA" id="ARBA00007886"/>
    </source>
</evidence>
<gene>
    <name evidence="10" type="ORF">GC102_23975</name>
</gene>
<evidence type="ECO:0000259" key="8">
    <source>
        <dbReference type="Pfam" id="PF05504"/>
    </source>
</evidence>
<evidence type="ECO:0000259" key="9">
    <source>
        <dbReference type="Pfam" id="PF25198"/>
    </source>
</evidence>
<evidence type="ECO:0000256" key="5">
    <source>
        <dbReference type="ARBA" id="ARBA00023136"/>
    </source>
</evidence>
<dbReference type="Gene3D" id="3.30.300.210">
    <property type="entry name" value="Nutrient germinant receptor protein C, domain 3"/>
    <property type="match status" value="1"/>
</dbReference>
<dbReference type="InterPro" id="IPR038501">
    <property type="entry name" value="Spore_GerAC_C_sf"/>
</dbReference>
<accession>A0ABX1ZA48</accession>
<comment type="similarity">
    <text evidence="2">Belongs to the GerABKC lipoprotein family.</text>
</comment>
<dbReference type="InterPro" id="IPR046953">
    <property type="entry name" value="Spore_GerAC-like_C"/>
</dbReference>
<dbReference type="InterPro" id="IPR057336">
    <property type="entry name" value="GerAC_N"/>
</dbReference>
<dbReference type="Pfam" id="PF25198">
    <property type="entry name" value="Spore_GerAC_N"/>
    <property type="match status" value="1"/>
</dbReference>
<dbReference type="Proteomes" id="UP000658690">
    <property type="component" value="Unassembled WGS sequence"/>
</dbReference>
<keyword evidence="5" id="KW-0472">Membrane</keyword>
<organism evidence="10 11">
    <name type="scientific">Paenibacillus germinis</name>
    <dbReference type="NCBI Taxonomy" id="2654979"/>
    <lineage>
        <taxon>Bacteria</taxon>
        <taxon>Bacillati</taxon>
        <taxon>Bacillota</taxon>
        <taxon>Bacilli</taxon>
        <taxon>Bacillales</taxon>
        <taxon>Paenibacillaceae</taxon>
        <taxon>Paenibacillus</taxon>
    </lineage>
</organism>
<dbReference type="EMBL" id="WHOC01000133">
    <property type="protein sequence ID" value="NOU88786.1"/>
    <property type="molecule type" value="Genomic_DNA"/>
</dbReference>
<feature type="domain" description="Spore germination protein N-terminal" evidence="9">
    <location>
        <begin position="38"/>
        <end position="204"/>
    </location>
</feature>
<dbReference type="InterPro" id="IPR008844">
    <property type="entry name" value="Spore_GerAC-like"/>
</dbReference>
<reference evidence="10 11" key="1">
    <citation type="submission" date="2019-10" db="EMBL/GenBank/DDBJ databases">
        <title>Description of Paenibacillus choica sp. nov.</title>
        <authorList>
            <person name="Carlier A."/>
            <person name="Qi S."/>
        </authorList>
    </citation>
    <scope>NUCLEOTIDE SEQUENCE [LARGE SCALE GENOMIC DNA]</scope>
    <source>
        <strain evidence="10 11">LMG 31460</strain>
    </source>
</reference>
<evidence type="ECO:0000256" key="3">
    <source>
        <dbReference type="ARBA" id="ARBA00022544"/>
    </source>
</evidence>
<keyword evidence="4" id="KW-0732">Signal</keyword>
<keyword evidence="7" id="KW-0449">Lipoprotein</keyword>
<protein>
    <submittedName>
        <fullName evidence="10">Ger(X)C family spore germination protein</fullName>
    </submittedName>
</protein>
<keyword evidence="11" id="KW-1185">Reference proteome</keyword>
<keyword evidence="3" id="KW-0309">Germination</keyword>
<evidence type="ECO:0000256" key="1">
    <source>
        <dbReference type="ARBA" id="ARBA00004635"/>
    </source>
</evidence>
<dbReference type="PANTHER" id="PTHR35789:SF1">
    <property type="entry name" value="SPORE GERMINATION PROTEIN B3"/>
    <property type="match status" value="1"/>
</dbReference>
<dbReference type="RefSeq" id="WP_171691765.1">
    <property type="nucleotide sequence ID" value="NZ_WHOC01000133.1"/>
</dbReference>
<dbReference type="Pfam" id="PF05504">
    <property type="entry name" value="Spore_GerAC"/>
    <property type="match status" value="1"/>
</dbReference>
<evidence type="ECO:0000313" key="11">
    <source>
        <dbReference type="Proteomes" id="UP000658690"/>
    </source>
</evidence>
<sequence length="363" mass="41982">MDKRFDRAYSFHLLETTNNRFKLFIVLTALTLLCGCWDVKEINLRTPPLLIGIAKGNDDEYRVTLYVPITQRGKTASRIVTGKGNSIFNILQQMQTNSDDALDYSQVQFILIQNNLAENEEEMGKLVRLLMEMEQLPSKALVTITDEGIEKMLSNIDKVTGAQIISIHEFFNKGEWAPEVSSTRILEFYGSLYSYTKDINVPIVISGKDTVLRFEGSALFKKEKMVGRINPKENLLVNLFHHRNATGEIESLGSADMIVKNSSLHIKSSMKKDEPLVSCDLKLKIRVMERKEGVTDKQIHEELEKLIEKQFKRIFEQAQENKSDIFGFGQHFRNRIQYQELKSWREEYYPKLKVNFQVHVSYL</sequence>
<evidence type="ECO:0000313" key="10">
    <source>
        <dbReference type="EMBL" id="NOU88786.1"/>
    </source>
</evidence>
<comment type="caution">
    <text evidence="10">The sequence shown here is derived from an EMBL/GenBank/DDBJ whole genome shotgun (WGS) entry which is preliminary data.</text>
</comment>
<name>A0ABX1ZA48_9BACL</name>
<feature type="domain" description="Spore germination GerAC-like C-terminal" evidence="8">
    <location>
        <begin position="215"/>
        <end position="360"/>
    </location>
</feature>
<evidence type="ECO:0000256" key="6">
    <source>
        <dbReference type="ARBA" id="ARBA00023139"/>
    </source>
</evidence>
<evidence type="ECO:0000256" key="7">
    <source>
        <dbReference type="ARBA" id="ARBA00023288"/>
    </source>
</evidence>
<dbReference type="PANTHER" id="PTHR35789">
    <property type="entry name" value="SPORE GERMINATION PROTEIN B3"/>
    <property type="match status" value="1"/>
</dbReference>
<proteinExistence type="inferred from homology"/>
<keyword evidence="6" id="KW-0564">Palmitate</keyword>
<evidence type="ECO:0000256" key="4">
    <source>
        <dbReference type="ARBA" id="ARBA00022729"/>
    </source>
</evidence>
<comment type="subcellular location">
    <subcellularLocation>
        <location evidence="1">Membrane</location>
        <topology evidence="1">Lipid-anchor</topology>
    </subcellularLocation>
</comment>